<dbReference type="NCBIfam" id="TIGR00639">
    <property type="entry name" value="PurN"/>
    <property type="match status" value="1"/>
</dbReference>
<dbReference type="GO" id="GO:0004644">
    <property type="term" value="F:phosphoribosylglycinamide formyltransferase activity"/>
    <property type="evidence" value="ECO:0007669"/>
    <property type="project" value="UniProtKB-EC"/>
</dbReference>
<comment type="pathway">
    <text evidence="1">Purine metabolism; IMP biosynthesis via de novo pathway; N(2)-formyl-N(1)-(5-phospho-D-ribosyl)glycinamide from N(1)-(5-phospho-D-ribosyl)glycinamide (10-formyl THF route): step 1/1.</text>
</comment>
<evidence type="ECO:0000256" key="4">
    <source>
        <dbReference type="ARBA" id="ARBA00022755"/>
    </source>
</evidence>
<dbReference type="CDD" id="cd08645">
    <property type="entry name" value="FMT_core_GART"/>
    <property type="match status" value="1"/>
</dbReference>
<dbReference type="InterPro" id="IPR036477">
    <property type="entry name" value="Formyl_transf_N_sf"/>
</dbReference>
<evidence type="ECO:0000256" key="2">
    <source>
        <dbReference type="ARBA" id="ARBA00012254"/>
    </source>
</evidence>
<evidence type="ECO:0000313" key="6">
    <source>
        <dbReference type="EMBL" id="VAW39303.1"/>
    </source>
</evidence>
<dbReference type="Pfam" id="PF00551">
    <property type="entry name" value="Formyl_trans_N"/>
    <property type="match status" value="1"/>
</dbReference>
<evidence type="ECO:0000259" key="5">
    <source>
        <dbReference type="Pfam" id="PF00551"/>
    </source>
</evidence>
<dbReference type="GO" id="GO:0005737">
    <property type="term" value="C:cytoplasm"/>
    <property type="evidence" value="ECO:0007669"/>
    <property type="project" value="TreeGrafter"/>
</dbReference>
<gene>
    <name evidence="6" type="ORF">MNBD_GAMMA01-1977</name>
</gene>
<organism evidence="6">
    <name type="scientific">hydrothermal vent metagenome</name>
    <dbReference type="NCBI Taxonomy" id="652676"/>
    <lineage>
        <taxon>unclassified sequences</taxon>
        <taxon>metagenomes</taxon>
        <taxon>ecological metagenomes</taxon>
    </lineage>
</organism>
<dbReference type="PANTHER" id="PTHR43369:SF2">
    <property type="entry name" value="PHOSPHORIBOSYLGLYCINAMIDE FORMYLTRANSFERASE"/>
    <property type="match status" value="1"/>
</dbReference>
<dbReference type="PANTHER" id="PTHR43369">
    <property type="entry name" value="PHOSPHORIBOSYLGLYCINAMIDE FORMYLTRANSFERASE"/>
    <property type="match status" value="1"/>
</dbReference>
<evidence type="ECO:0000256" key="3">
    <source>
        <dbReference type="ARBA" id="ARBA00022679"/>
    </source>
</evidence>
<keyword evidence="4" id="KW-0658">Purine biosynthesis</keyword>
<proteinExistence type="inferred from homology"/>
<dbReference type="HAMAP" id="MF_01930">
    <property type="entry name" value="PurN"/>
    <property type="match status" value="1"/>
</dbReference>
<dbReference type="SUPFAM" id="SSF53328">
    <property type="entry name" value="Formyltransferase"/>
    <property type="match status" value="1"/>
</dbReference>
<dbReference type="InterPro" id="IPR002376">
    <property type="entry name" value="Formyl_transf_N"/>
</dbReference>
<name>A0A3B0VG74_9ZZZZ</name>
<reference evidence="6" key="1">
    <citation type="submission" date="2018-06" db="EMBL/GenBank/DDBJ databases">
        <authorList>
            <person name="Zhirakovskaya E."/>
        </authorList>
    </citation>
    <scope>NUCLEOTIDE SEQUENCE</scope>
</reference>
<dbReference type="GO" id="GO:0006189">
    <property type="term" value="P:'de novo' IMP biosynthetic process"/>
    <property type="evidence" value="ECO:0007669"/>
    <property type="project" value="InterPro"/>
</dbReference>
<protein>
    <recommendedName>
        <fullName evidence="2">phosphoribosylglycinamide formyltransferase 1</fullName>
        <ecNumber evidence="2">2.1.2.2</ecNumber>
    </recommendedName>
</protein>
<sequence length="210" mass="23311">MSSSFNIAVFISGTGSNLSSIINQQAAHNYNVAVVISNKTDAKGLKYAKAANIPYFTFTWDKHDEDLIIVQNQIRKYNCDLIVLAGFMKILPAAFTQTFANKIINIHPSLLPKYPGLHTHERVIANNDSTHGATVHYVNTQLDAGAIISQTKFAVSDNASPESLAAQLLCREHALFPHTIALIAQNRVKWCADKLYFDHEILTKPIIFDD</sequence>
<accession>A0A3B0VG74</accession>
<dbReference type="EMBL" id="UOEW01000223">
    <property type="protein sequence ID" value="VAW39303.1"/>
    <property type="molecule type" value="Genomic_DNA"/>
</dbReference>
<dbReference type="Gene3D" id="3.40.50.170">
    <property type="entry name" value="Formyl transferase, N-terminal domain"/>
    <property type="match status" value="1"/>
</dbReference>
<dbReference type="AlphaFoldDB" id="A0A3B0VG74"/>
<dbReference type="InterPro" id="IPR004607">
    <property type="entry name" value="GART"/>
</dbReference>
<feature type="domain" description="Formyl transferase N-terminal" evidence="5">
    <location>
        <begin position="6"/>
        <end position="180"/>
    </location>
</feature>
<evidence type="ECO:0000256" key="1">
    <source>
        <dbReference type="ARBA" id="ARBA00005054"/>
    </source>
</evidence>
<keyword evidence="3 6" id="KW-0808">Transferase</keyword>
<dbReference type="EC" id="2.1.2.2" evidence="2"/>